<keyword evidence="6" id="KW-1185">Reference proteome</keyword>
<evidence type="ECO:0000256" key="2">
    <source>
        <dbReference type="ARBA" id="ARBA00023163"/>
    </source>
</evidence>
<reference evidence="5 6" key="1">
    <citation type="submission" date="2018-07" db="EMBL/GenBank/DDBJ databases">
        <title>Arthrobacter sp. nov., isolated from raw cow's milk with high bacterial count.</title>
        <authorList>
            <person name="Hahne J."/>
            <person name="Isele D."/>
            <person name="Lipski A."/>
        </authorList>
    </citation>
    <scope>NUCLEOTIDE SEQUENCE [LARGE SCALE GENOMIC DNA]</scope>
    <source>
        <strain evidence="5 6">JZ R-183</strain>
    </source>
</reference>
<keyword evidence="1" id="KW-0805">Transcription regulation</keyword>
<sequence>MVARQGSRTEGRLLRGRWDPADRTSRWHRDRALAGAGSQRGPADERVGDTAAFRGAGAASQHDPALAAGLRERFIARQRLAATELLRLIAEENTEREAVAPDIAIDLICGSLYYRLLISNARFDGTNVNSILDAVLHPDH</sequence>
<dbReference type="Gene3D" id="1.10.357.10">
    <property type="entry name" value="Tetracycline Repressor, domain 2"/>
    <property type="match status" value="1"/>
</dbReference>
<dbReference type="Proteomes" id="UP000273119">
    <property type="component" value="Unassembled WGS sequence"/>
</dbReference>
<comment type="caution">
    <text evidence="5">The sequence shown here is derived from an EMBL/GenBank/DDBJ whole genome shotgun (WGS) entry which is preliminary data.</text>
</comment>
<dbReference type="AlphaFoldDB" id="A0A496PK15"/>
<evidence type="ECO:0000313" key="6">
    <source>
        <dbReference type="Proteomes" id="UP000273119"/>
    </source>
</evidence>
<evidence type="ECO:0000256" key="1">
    <source>
        <dbReference type="ARBA" id="ARBA00023015"/>
    </source>
</evidence>
<feature type="region of interest" description="Disordered" evidence="3">
    <location>
        <begin position="29"/>
        <end position="62"/>
    </location>
</feature>
<dbReference type="RefSeq" id="WP_121484861.1">
    <property type="nucleotide sequence ID" value="NZ_QQXL01000003.1"/>
</dbReference>
<dbReference type="InterPro" id="IPR011075">
    <property type="entry name" value="TetR_C"/>
</dbReference>
<dbReference type="InterPro" id="IPR036271">
    <property type="entry name" value="Tet_transcr_reg_TetR-rel_C_sf"/>
</dbReference>
<proteinExistence type="predicted"/>
<dbReference type="Pfam" id="PF16859">
    <property type="entry name" value="TetR_C_11"/>
    <property type="match status" value="1"/>
</dbReference>
<accession>A0A496PK15</accession>
<evidence type="ECO:0000259" key="4">
    <source>
        <dbReference type="Pfam" id="PF16859"/>
    </source>
</evidence>
<gene>
    <name evidence="5" type="ORF">DWQ67_07015</name>
</gene>
<organism evidence="5 6">
    <name type="scientific">Galactobacter caseinivorans</name>
    <dbReference type="NCBI Taxonomy" id="2676123"/>
    <lineage>
        <taxon>Bacteria</taxon>
        <taxon>Bacillati</taxon>
        <taxon>Actinomycetota</taxon>
        <taxon>Actinomycetes</taxon>
        <taxon>Micrococcales</taxon>
        <taxon>Micrococcaceae</taxon>
        <taxon>Galactobacter</taxon>
    </lineage>
</organism>
<evidence type="ECO:0000313" key="5">
    <source>
        <dbReference type="EMBL" id="RKW70835.1"/>
    </source>
</evidence>
<keyword evidence="2" id="KW-0804">Transcription</keyword>
<feature type="domain" description="Tetracyclin repressor-like C-terminal" evidence="4">
    <location>
        <begin position="49"/>
        <end position="135"/>
    </location>
</feature>
<dbReference type="SUPFAM" id="SSF48498">
    <property type="entry name" value="Tetracyclin repressor-like, C-terminal domain"/>
    <property type="match status" value="1"/>
</dbReference>
<name>A0A496PK15_9MICC</name>
<evidence type="ECO:0000256" key="3">
    <source>
        <dbReference type="SAM" id="MobiDB-lite"/>
    </source>
</evidence>
<dbReference type="EMBL" id="QQXL01000003">
    <property type="protein sequence ID" value="RKW70835.1"/>
    <property type="molecule type" value="Genomic_DNA"/>
</dbReference>
<protein>
    <recommendedName>
        <fullName evidence="4">Tetracyclin repressor-like C-terminal domain-containing protein</fullName>
    </recommendedName>
</protein>